<dbReference type="InterPro" id="IPR003593">
    <property type="entry name" value="AAA+_ATPase"/>
</dbReference>
<evidence type="ECO:0000313" key="9">
    <source>
        <dbReference type="Proteomes" id="UP000185829"/>
    </source>
</evidence>
<evidence type="ECO:0000256" key="2">
    <source>
        <dbReference type="ARBA" id="ARBA00022840"/>
    </source>
</evidence>
<protein>
    <submittedName>
        <fullName evidence="8">Arginine utilization regulatory protein</fullName>
    </submittedName>
</protein>
<evidence type="ECO:0000256" key="4">
    <source>
        <dbReference type="ARBA" id="ARBA00023125"/>
    </source>
</evidence>
<dbReference type="InterPro" id="IPR002078">
    <property type="entry name" value="Sigma_54_int"/>
</dbReference>
<dbReference type="Gene3D" id="3.30.450.20">
    <property type="entry name" value="PAS domain"/>
    <property type="match status" value="1"/>
</dbReference>
<dbReference type="GO" id="GO:0006355">
    <property type="term" value="P:regulation of DNA-templated transcription"/>
    <property type="evidence" value="ECO:0007669"/>
    <property type="project" value="InterPro"/>
</dbReference>
<organism evidence="8 9">
    <name type="scientific">Peribacillus simplex</name>
    <dbReference type="NCBI Taxonomy" id="1478"/>
    <lineage>
        <taxon>Bacteria</taxon>
        <taxon>Bacillati</taxon>
        <taxon>Bacillota</taxon>
        <taxon>Bacilli</taxon>
        <taxon>Bacillales</taxon>
        <taxon>Bacillaceae</taxon>
        <taxon>Peribacillus</taxon>
    </lineage>
</organism>
<dbReference type="SUPFAM" id="SSF55785">
    <property type="entry name" value="PYP-like sensor domain (PAS domain)"/>
    <property type="match status" value="1"/>
</dbReference>
<dbReference type="InterPro" id="IPR002197">
    <property type="entry name" value="HTH_Fis"/>
</dbReference>
<evidence type="ECO:0000256" key="6">
    <source>
        <dbReference type="SAM" id="Coils"/>
    </source>
</evidence>
<keyword evidence="6" id="KW-0175">Coiled coil</keyword>
<proteinExistence type="predicted"/>
<keyword evidence="1" id="KW-0547">Nucleotide-binding</keyword>
<dbReference type="Gene3D" id="3.40.50.300">
    <property type="entry name" value="P-loop containing nucleotide triphosphate hydrolases"/>
    <property type="match status" value="1"/>
</dbReference>
<evidence type="ECO:0000256" key="3">
    <source>
        <dbReference type="ARBA" id="ARBA00023015"/>
    </source>
</evidence>
<dbReference type="CDD" id="cd00009">
    <property type="entry name" value="AAA"/>
    <property type="match status" value="1"/>
</dbReference>
<dbReference type="GO" id="GO:0005524">
    <property type="term" value="F:ATP binding"/>
    <property type="evidence" value="ECO:0007669"/>
    <property type="project" value="UniProtKB-KW"/>
</dbReference>
<keyword evidence="5" id="KW-0804">Transcription</keyword>
<dbReference type="Proteomes" id="UP000185829">
    <property type="component" value="Unassembled WGS sequence"/>
</dbReference>
<dbReference type="AlphaFoldDB" id="A0A9X8R247"/>
<dbReference type="PROSITE" id="PS00675">
    <property type="entry name" value="SIGMA54_INTERACT_1"/>
    <property type="match status" value="1"/>
</dbReference>
<keyword evidence="3" id="KW-0805">Transcription regulation</keyword>
<sequence length="475" mass="53945">MDRPVGIVGEYVKLRGGWKGNMNVDIFRQLSDFDNVLVVDDKGMIIFYDMADLNVLKELGIRPEEFMGKSVTSFYKNITNENSTLMNVLRTGKPLCNIKQEMITKTGEVIETINSTYPIAENGKIIGAVEFSKRFFSKDAIQYLDKYSSHKIFRRNNTVYTVDDIITVNPKMESIKDKLGRIALTTSNVLIVGETGTGKELIAQAIHNLSDRFGKPFISLNCSAVPASLWESTLFGTNKGSFTGSEDMPGLFEQAEGGTLFLDEINSLDIDLQVKLLKAIEEKTIRRLGGKKNIRLDIRVISATNEVPDILLAEKRLREDLFYRIGVVQIDLPSLMERKEDIEVLVDHYLNFYNNTMNIYIDGVQDEVLQCFKRYPWPGNIRELKNAVETAYNHVQSSIITLDDIPGRIRDYTGAPMAEDNNLNVDSLKDAVQQYEKEIIERQLKNSNGKIAESARQLGISKQLLKYKMEKHKLR</sequence>
<dbReference type="InterPro" id="IPR009057">
    <property type="entry name" value="Homeodomain-like_sf"/>
</dbReference>
<dbReference type="InterPro" id="IPR058031">
    <property type="entry name" value="AAA_lid_NorR"/>
</dbReference>
<dbReference type="PANTHER" id="PTHR32071:SF74">
    <property type="entry name" value="TRANSCRIPTIONAL ACTIVATOR ROCR"/>
    <property type="match status" value="1"/>
</dbReference>
<dbReference type="Pfam" id="PF02954">
    <property type="entry name" value="HTH_8"/>
    <property type="match status" value="1"/>
</dbReference>
<dbReference type="InterPro" id="IPR027417">
    <property type="entry name" value="P-loop_NTPase"/>
</dbReference>
<dbReference type="FunFam" id="3.40.50.300:FF:000006">
    <property type="entry name" value="DNA-binding transcriptional regulator NtrC"/>
    <property type="match status" value="1"/>
</dbReference>
<name>A0A9X8R247_9BACI</name>
<dbReference type="EMBL" id="FTMX01000001">
    <property type="protein sequence ID" value="SIQ07229.1"/>
    <property type="molecule type" value="Genomic_DNA"/>
</dbReference>
<evidence type="ECO:0000256" key="5">
    <source>
        <dbReference type="ARBA" id="ARBA00023163"/>
    </source>
</evidence>
<keyword evidence="4" id="KW-0238">DNA-binding</keyword>
<dbReference type="Pfam" id="PF00158">
    <property type="entry name" value="Sigma54_activat"/>
    <property type="match status" value="1"/>
</dbReference>
<dbReference type="InterPro" id="IPR025944">
    <property type="entry name" value="Sigma_54_int_dom_CS"/>
</dbReference>
<dbReference type="PROSITE" id="PS00688">
    <property type="entry name" value="SIGMA54_INTERACT_3"/>
    <property type="match status" value="1"/>
</dbReference>
<evidence type="ECO:0000313" key="8">
    <source>
        <dbReference type="EMBL" id="SIQ07229.1"/>
    </source>
</evidence>
<dbReference type="RefSeq" id="WP_081395468.1">
    <property type="nucleotide sequence ID" value="NZ_FTMX01000001.1"/>
</dbReference>
<feature type="coiled-coil region" evidence="6">
    <location>
        <begin position="418"/>
        <end position="445"/>
    </location>
</feature>
<feature type="domain" description="Sigma-54 factor interaction" evidence="7">
    <location>
        <begin position="165"/>
        <end position="393"/>
    </location>
</feature>
<dbReference type="PROSITE" id="PS50045">
    <property type="entry name" value="SIGMA54_INTERACT_4"/>
    <property type="match status" value="1"/>
</dbReference>
<dbReference type="PANTHER" id="PTHR32071">
    <property type="entry name" value="TRANSCRIPTIONAL REGULATORY PROTEIN"/>
    <property type="match status" value="1"/>
</dbReference>
<dbReference type="Pfam" id="PF25601">
    <property type="entry name" value="AAA_lid_14"/>
    <property type="match status" value="1"/>
</dbReference>
<accession>A0A9X8R247</accession>
<dbReference type="InterPro" id="IPR035965">
    <property type="entry name" value="PAS-like_dom_sf"/>
</dbReference>
<dbReference type="SUPFAM" id="SSF52540">
    <property type="entry name" value="P-loop containing nucleoside triphosphate hydrolases"/>
    <property type="match status" value="1"/>
</dbReference>
<dbReference type="InterPro" id="IPR025943">
    <property type="entry name" value="Sigma_54_int_dom_ATP-bd_2"/>
</dbReference>
<keyword evidence="2" id="KW-0067">ATP-binding</keyword>
<evidence type="ECO:0000259" key="7">
    <source>
        <dbReference type="PROSITE" id="PS50045"/>
    </source>
</evidence>
<dbReference type="Gene3D" id="1.10.10.60">
    <property type="entry name" value="Homeodomain-like"/>
    <property type="match status" value="1"/>
</dbReference>
<dbReference type="SUPFAM" id="SSF46689">
    <property type="entry name" value="Homeodomain-like"/>
    <property type="match status" value="1"/>
</dbReference>
<dbReference type="InterPro" id="IPR025662">
    <property type="entry name" value="Sigma_54_int_dom_ATP-bd_1"/>
</dbReference>
<comment type="caution">
    <text evidence="8">The sequence shown here is derived from an EMBL/GenBank/DDBJ whole genome shotgun (WGS) entry which is preliminary data.</text>
</comment>
<reference evidence="8 9" key="1">
    <citation type="submission" date="2017-01" db="EMBL/GenBank/DDBJ databases">
        <authorList>
            <person name="Varghese N."/>
            <person name="Submissions S."/>
        </authorList>
    </citation>
    <scope>NUCLEOTIDE SEQUENCE [LARGE SCALE GENOMIC DNA]</scope>
    <source>
        <strain evidence="8 9">RUG2-6</strain>
    </source>
</reference>
<dbReference type="SMART" id="SM00382">
    <property type="entry name" value="AAA"/>
    <property type="match status" value="1"/>
</dbReference>
<gene>
    <name evidence="8" type="ORF">SAMN05878482_101256</name>
</gene>
<dbReference type="Gene3D" id="1.10.8.60">
    <property type="match status" value="1"/>
</dbReference>
<dbReference type="PROSITE" id="PS00676">
    <property type="entry name" value="SIGMA54_INTERACT_2"/>
    <property type="match status" value="1"/>
</dbReference>
<dbReference type="PRINTS" id="PR01590">
    <property type="entry name" value="HTHFIS"/>
</dbReference>
<dbReference type="GO" id="GO:0043565">
    <property type="term" value="F:sequence-specific DNA binding"/>
    <property type="evidence" value="ECO:0007669"/>
    <property type="project" value="InterPro"/>
</dbReference>
<evidence type="ECO:0000256" key="1">
    <source>
        <dbReference type="ARBA" id="ARBA00022741"/>
    </source>
</evidence>